<feature type="transmembrane region" description="Helical" evidence="1">
    <location>
        <begin position="78"/>
        <end position="96"/>
    </location>
</feature>
<gene>
    <name evidence="2" type="ORF">XV03_07770</name>
</gene>
<dbReference type="Proteomes" id="UP000218842">
    <property type="component" value="Unassembled WGS sequence"/>
</dbReference>
<keyword evidence="1" id="KW-1133">Transmembrane helix</keyword>
<feature type="transmembrane region" description="Helical" evidence="1">
    <location>
        <begin position="9"/>
        <end position="31"/>
    </location>
</feature>
<comment type="caution">
    <text evidence="2">The sequence shown here is derived from an EMBL/GenBank/DDBJ whole genome shotgun (WGS) entry which is preliminary data.</text>
</comment>
<name>A0A2A3LB51_MYCAV</name>
<accession>A0A2A3LB51</accession>
<evidence type="ECO:0000256" key="1">
    <source>
        <dbReference type="SAM" id="Phobius"/>
    </source>
</evidence>
<dbReference type="RefSeq" id="WP_084024716.1">
    <property type="nucleotide sequence ID" value="NZ_BDNJ01000085.1"/>
</dbReference>
<feature type="transmembrane region" description="Helical" evidence="1">
    <location>
        <begin position="37"/>
        <end position="58"/>
    </location>
</feature>
<evidence type="ECO:0000313" key="3">
    <source>
        <dbReference type="Proteomes" id="UP000218842"/>
    </source>
</evidence>
<reference evidence="2 3" key="1">
    <citation type="journal article" date="2017" name="Genome Biol. Evol.">
        <title>Population Structure and Local Adaptation of MAC Lung Disease Agent Mycobacterium avium subsp. hominissuis.</title>
        <authorList>
            <person name="Yano H."/>
            <person name="Iwamoto T."/>
            <person name="Nishiuchi Y."/>
            <person name="Nakajima C."/>
            <person name="Starkova D.A."/>
            <person name="Mokrousov I."/>
            <person name="Narvskaya O."/>
            <person name="Yoshida S."/>
            <person name="Arikawa K."/>
            <person name="Nakanishi N."/>
            <person name="Osaki K."/>
            <person name="Nakagawa I."/>
            <person name="Ato M."/>
            <person name="Suzuki Y."/>
            <person name="Maruyama F."/>
        </authorList>
    </citation>
    <scope>NUCLEOTIDE SEQUENCE [LARGE SCALE GENOMIC DNA]</scope>
    <source>
        <strain evidence="2 3">OCU466</strain>
    </source>
</reference>
<protein>
    <submittedName>
        <fullName evidence="2">Uncharacterized protein</fullName>
    </submittedName>
</protein>
<sequence length="110" mass="11740">MSVADVRSGLAWVTCAIAGVLAGFGVYLAAFLVSAPFLLFAAFGAAPFIAGAVVALTFLWTRRRPCRAPIWMQQRRSAFWIGAAAVVMACAVYTVAEMPQTIPFAYTFVG</sequence>
<proteinExistence type="predicted"/>
<keyword evidence="1" id="KW-0812">Transmembrane</keyword>
<dbReference type="AlphaFoldDB" id="A0A2A3LB51"/>
<evidence type="ECO:0000313" key="2">
    <source>
        <dbReference type="EMBL" id="PBJ37208.1"/>
    </source>
</evidence>
<dbReference type="EMBL" id="LBGZ01000053">
    <property type="protein sequence ID" value="PBJ37208.1"/>
    <property type="molecule type" value="Genomic_DNA"/>
</dbReference>
<keyword evidence="1" id="KW-0472">Membrane</keyword>
<organism evidence="2 3">
    <name type="scientific">Mycobacterium avium subsp. hominissuis</name>
    <dbReference type="NCBI Taxonomy" id="439334"/>
    <lineage>
        <taxon>Bacteria</taxon>
        <taxon>Bacillati</taxon>
        <taxon>Actinomycetota</taxon>
        <taxon>Actinomycetes</taxon>
        <taxon>Mycobacteriales</taxon>
        <taxon>Mycobacteriaceae</taxon>
        <taxon>Mycobacterium</taxon>
        <taxon>Mycobacterium avium complex (MAC)</taxon>
    </lineage>
</organism>